<name>A0A0F9US73_9ZZZZ</name>
<dbReference type="InterPro" id="IPR051470">
    <property type="entry name" value="Thiol:disulfide_interchange"/>
</dbReference>
<dbReference type="EMBL" id="LAZR01000841">
    <property type="protein sequence ID" value="KKN56488.1"/>
    <property type="molecule type" value="Genomic_DNA"/>
</dbReference>
<keyword evidence="5" id="KW-1015">Disulfide bond</keyword>
<dbReference type="Gene3D" id="3.10.450.70">
    <property type="entry name" value="Disulphide bond isomerase, DsbC/G, N-terminal"/>
    <property type="match status" value="1"/>
</dbReference>
<gene>
    <name evidence="9" type="ORF">LCGC14_0571800</name>
</gene>
<protein>
    <recommendedName>
        <fullName evidence="10">Thiol:disulfide interchange protein</fullName>
    </recommendedName>
</protein>
<evidence type="ECO:0000313" key="9">
    <source>
        <dbReference type="EMBL" id="KKN56488.1"/>
    </source>
</evidence>
<organism evidence="9">
    <name type="scientific">marine sediment metagenome</name>
    <dbReference type="NCBI Taxonomy" id="412755"/>
    <lineage>
        <taxon>unclassified sequences</taxon>
        <taxon>metagenomes</taxon>
        <taxon>ecological metagenomes</taxon>
    </lineage>
</organism>
<dbReference type="Pfam" id="PF13098">
    <property type="entry name" value="Thioredoxin_2"/>
    <property type="match status" value="1"/>
</dbReference>
<feature type="domain" description="Disulphide bond isomerase DsbC/G N-terminal" evidence="7">
    <location>
        <begin position="20"/>
        <end position="85"/>
    </location>
</feature>
<evidence type="ECO:0000256" key="5">
    <source>
        <dbReference type="ARBA" id="ARBA00023157"/>
    </source>
</evidence>
<dbReference type="Pfam" id="PF10411">
    <property type="entry name" value="DsbC_N"/>
    <property type="match status" value="1"/>
</dbReference>
<keyword evidence="4" id="KW-0574">Periplasm</keyword>
<feature type="domain" description="Thioredoxin-like fold" evidence="8">
    <location>
        <begin position="111"/>
        <end position="232"/>
    </location>
</feature>
<reference evidence="9" key="1">
    <citation type="journal article" date="2015" name="Nature">
        <title>Complex archaea that bridge the gap between prokaryotes and eukaryotes.</title>
        <authorList>
            <person name="Spang A."/>
            <person name="Saw J.H."/>
            <person name="Jorgensen S.L."/>
            <person name="Zaremba-Niedzwiedzka K."/>
            <person name="Martijn J."/>
            <person name="Lind A.E."/>
            <person name="van Eijk R."/>
            <person name="Schleper C."/>
            <person name="Guy L."/>
            <person name="Ettema T.J."/>
        </authorList>
    </citation>
    <scope>NUCLEOTIDE SEQUENCE</scope>
</reference>
<evidence type="ECO:0000256" key="4">
    <source>
        <dbReference type="ARBA" id="ARBA00022764"/>
    </source>
</evidence>
<keyword evidence="6" id="KW-0676">Redox-active center</keyword>
<dbReference type="CDD" id="cd03020">
    <property type="entry name" value="DsbA_DsbC_DsbG"/>
    <property type="match status" value="1"/>
</dbReference>
<dbReference type="InterPro" id="IPR036249">
    <property type="entry name" value="Thioredoxin-like_sf"/>
</dbReference>
<dbReference type="InterPro" id="IPR009094">
    <property type="entry name" value="DiS-bond_isomerase_DsbC/G_N_sf"/>
</dbReference>
<evidence type="ECO:0000259" key="7">
    <source>
        <dbReference type="Pfam" id="PF10411"/>
    </source>
</evidence>
<dbReference type="AlphaFoldDB" id="A0A0F9US73"/>
<dbReference type="SUPFAM" id="SSF54423">
    <property type="entry name" value="DsbC/DsbG N-terminal domain-like"/>
    <property type="match status" value="1"/>
</dbReference>
<accession>A0A0F9US73</accession>
<dbReference type="InterPro" id="IPR012336">
    <property type="entry name" value="Thioredoxin-like_fold"/>
</dbReference>
<dbReference type="InterPro" id="IPR018950">
    <property type="entry name" value="DiS-bond_isomerase_DsbC/G_N"/>
</dbReference>
<evidence type="ECO:0000259" key="8">
    <source>
        <dbReference type="Pfam" id="PF13098"/>
    </source>
</evidence>
<comment type="subcellular location">
    <subcellularLocation>
        <location evidence="1">Periplasm</location>
    </subcellularLocation>
</comment>
<evidence type="ECO:0008006" key="10">
    <source>
        <dbReference type="Google" id="ProtNLM"/>
    </source>
</evidence>
<dbReference type="SUPFAM" id="SSF52833">
    <property type="entry name" value="Thioredoxin-like"/>
    <property type="match status" value="1"/>
</dbReference>
<evidence type="ECO:0000256" key="3">
    <source>
        <dbReference type="ARBA" id="ARBA00022729"/>
    </source>
</evidence>
<sequence length="240" mass="27163">MLKRLYLWLPMLAWVGLAQASEINDIKEKLAVIMPDVKVESIQPLDNTGMYEAVINGEIIYFSKDARYVFQGDVIELEKRQNVTELKRLELRKQILASVDEADMIIYEPKKTEHTLTVFTDIDCGYCRKLHQQMAEYNALGIRIRYMAFPRTGIDSASYDEAVNVWCAKDRKQALTDAKSGKTVKSESCNAPVKAQYELGRRLGVTGTPALFLESGELLPGYVPPKRLKEILDHQASADS</sequence>
<dbReference type="PANTHER" id="PTHR35272:SF3">
    <property type="entry name" value="THIOL:DISULFIDE INTERCHANGE PROTEIN DSBC"/>
    <property type="match status" value="1"/>
</dbReference>
<dbReference type="GO" id="GO:0042597">
    <property type="term" value="C:periplasmic space"/>
    <property type="evidence" value="ECO:0007669"/>
    <property type="project" value="UniProtKB-SubCell"/>
</dbReference>
<dbReference type="InterPro" id="IPR033954">
    <property type="entry name" value="DiS-bond_Isoase_DsbC/G"/>
</dbReference>
<comment type="similarity">
    <text evidence="2">Belongs to the thioredoxin family. DsbC subfamily.</text>
</comment>
<keyword evidence="3" id="KW-0732">Signal</keyword>
<evidence type="ECO:0000256" key="1">
    <source>
        <dbReference type="ARBA" id="ARBA00004418"/>
    </source>
</evidence>
<dbReference type="PANTHER" id="PTHR35272">
    <property type="entry name" value="THIOL:DISULFIDE INTERCHANGE PROTEIN DSBC-RELATED"/>
    <property type="match status" value="1"/>
</dbReference>
<evidence type="ECO:0000256" key="2">
    <source>
        <dbReference type="ARBA" id="ARBA00009813"/>
    </source>
</evidence>
<evidence type="ECO:0000256" key="6">
    <source>
        <dbReference type="ARBA" id="ARBA00023284"/>
    </source>
</evidence>
<comment type="caution">
    <text evidence="9">The sequence shown here is derived from an EMBL/GenBank/DDBJ whole genome shotgun (WGS) entry which is preliminary data.</text>
</comment>
<proteinExistence type="inferred from homology"/>
<dbReference type="Gene3D" id="3.40.30.10">
    <property type="entry name" value="Glutaredoxin"/>
    <property type="match status" value="1"/>
</dbReference>